<dbReference type="SMART" id="SM00332">
    <property type="entry name" value="PP2Cc"/>
    <property type="match status" value="1"/>
</dbReference>
<gene>
    <name evidence="2" type="ORF">PSON_ATCC_30995.1.T0680122</name>
</gene>
<organism evidence="2 3">
    <name type="scientific">Paramecium sonneborni</name>
    <dbReference type="NCBI Taxonomy" id="65129"/>
    <lineage>
        <taxon>Eukaryota</taxon>
        <taxon>Sar</taxon>
        <taxon>Alveolata</taxon>
        <taxon>Ciliophora</taxon>
        <taxon>Intramacronucleata</taxon>
        <taxon>Oligohymenophorea</taxon>
        <taxon>Peniculida</taxon>
        <taxon>Parameciidae</taxon>
        <taxon>Paramecium</taxon>
    </lineage>
</organism>
<dbReference type="OrthoDB" id="10264738at2759"/>
<dbReference type="AlphaFoldDB" id="A0A8S1P3D5"/>
<sequence>MVKVLLVCCIMDRLKQIKIFRENDWYIQVSDGHGTNGHQVAKFLQEVLPESIAQGVMNIKSYQERDKQINLVLKNCFLQTNKELMDSGIDATYSGATTVVVLFFDNVLYCANIGDSRAIIGRFNNKLSVIELSKDHKPDCFLEQARILQSGGRVQAYSDDDGNPIGPARVWKMDEDVPGLAMSRSFGDYIASQVGVICEPEIIKHSLLPCDKFIILASDGIWEFYRMSRQQKQFMNIIRKMIVKELVRSQFNQQGKPGKGSNR</sequence>
<protein>
    <recommendedName>
        <fullName evidence="1">PPM-type phosphatase domain-containing protein</fullName>
    </recommendedName>
</protein>
<reference evidence="2" key="1">
    <citation type="submission" date="2021-01" db="EMBL/GenBank/DDBJ databases">
        <authorList>
            <consortium name="Genoscope - CEA"/>
            <person name="William W."/>
        </authorList>
    </citation>
    <scope>NUCLEOTIDE SEQUENCE</scope>
</reference>
<comment type="caution">
    <text evidence="2">The sequence shown here is derived from an EMBL/GenBank/DDBJ whole genome shotgun (WGS) entry which is preliminary data.</text>
</comment>
<dbReference type="GO" id="GO:0004722">
    <property type="term" value="F:protein serine/threonine phosphatase activity"/>
    <property type="evidence" value="ECO:0007669"/>
    <property type="project" value="InterPro"/>
</dbReference>
<dbReference type="Proteomes" id="UP000692954">
    <property type="component" value="Unassembled WGS sequence"/>
</dbReference>
<evidence type="ECO:0000259" key="1">
    <source>
        <dbReference type="PROSITE" id="PS51746"/>
    </source>
</evidence>
<evidence type="ECO:0000313" key="2">
    <source>
        <dbReference type="EMBL" id="CAD8097385.1"/>
    </source>
</evidence>
<proteinExistence type="predicted"/>
<dbReference type="PROSITE" id="PS51746">
    <property type="entry name" value="PPM_2"/>
    <property type="match status" value="1"/>
</dbReference>
<accession>A0A8S1P3D5</accession>
<evidence type="ECO:0000313" key="3">
    <source>
        <dbReference type="Proteomes" id="UP000692954"/>
    </source>
</evidence>
<dbReference type="InterPro" id="IPR015655">
    <property type="entry name" value="PP2C"/>
</dbReference>
<keyword evidence="3" id="KW-1185">Reference proteome</keyword>
<dbReference type="CDD" id="cd00143">
    <property type="entry name" value="PP2Cc"/>
    <property type="match status" value="1"/>
</dbReference>
<dbReference type="EMBL" id="CAJJDN010000068">
    <property type="protein sequence ID" value="CAD8097385.1"/>
    <property type="molecule type" value="Genomic_DNA"/>
</dbReference>
<dbReference type="PANTHER" id="PTHR47992">
    <property type="entry name" value="PROTEIN PHOSPHATASE"/>
    <property type="match status" value="1"/>
</dbReference>
<feature type="domain" description="PPM-type phosphatase" evidence="1">
    <location>
        <begin position="7"/>
        <end position="263"/>
    </location>
</feature>
<dbReference type="Pfam" id="PF00481">
    <property type="entry name" value="PP2C"/>
    <property type="match status" value="1"/>
</dbReference>
<dbReference type="InterPro" id="IPR001932">
    <property type="entry name" value="PPM-type_phosphatase-like_dom"/>
</dbReference>
<name>A0A8S1P3D5_9CILI</name>